<protein>
    <submittedName>
        <fullName evidence="1">Uncharacterized protein</fullName>
    </submittedName>
</protein>
<reference evidence="1 2" key="1">
    <citation type="submission" date="2024-01" db="EMBL/GenBank/DDBJ databases">
        <title>Genome assemblies of Stephania.</title>
        <authorList>
            <person name="Yang L."/>
        </authorList>
    </citation>
    <scope>NUCLEOTIDE SEQUENCE [LARGE SCALE GENOMIC DNA]</scope>
    <source>
        <strain evidence="1">YNDBR</strain>
        <tissue evidence="1">Leaf</tissue>
    </source>
</reference>
<dbReference type="AlphaFoldDB" id="A0AAP0FPV7"/>
<name>A0AAP0FPV7_9MAGN</name>
<proteinExistence type="predicted"/>
<dbReference type="Proteomes" id="UP001420932">
    <property type="component" value="Unassembled WGS sequence"/>
</dbReference>
<evidence type="ECO:0000313" key="2">
    <source>
        <dbReference type="Proteomes" id="UP001420932"/>
    </source>
</evidence>
<evidence type="ECO:0000313" key="1">
    <source>
        <dbReference type="EMBL" id="KAK9107679.1"/>
    </source>
</evidence>
<organism evidence="1 2">
    <name type="scientific">Stephania yunnanensis</name>
    <dbReference type="NCBI Taxonomy" id="152371"/>
    <lineage>
        <taxon>Eukaryota</taxon>
        <taxon>Viridiplantae</taxon>
        <taxon>Streptophyta</taxon>
        <taxon>Embryophyta</taxon>
        <taxon>Tracheophyta</taxon>
        <taxon>Spermatophyta</taxon>
        <taxon>Magnoliopsida</taxon>
        <taxon>Ranunculales</taxon>
        <taxon>Menispermaceae</taxon>
        <taxon>Menispermoideae</taxon>
        <taxon>Cissampelideae</taxon>
        <taxon>Stephania</taxon>
    </lineage>
</organism>
<accession>A0AAP0FPV7</accession>
<gene>
    <name evidence="1" type="ORF">Syun_023690</name>
</gene>
<dbReference type="PANTHER" id="PTHR34539">
    <property type="entry name" value="T6J4.11 PROTEIN"/>
    <property type="match status" value="1"/>
</dbReference>
<sequence>MAEKMMKRLRDETTSAELEQELMKRHKSFNQIISLLDEDEEEPNQDLSSFITTLQQELFSEQLCSSSNPLHEEPDLHSPNAIEITLMSNEGSEDDHQSDTERIMRHLVEASDDELGIDPCNENRVCEDDQSDLGSVNGGGSGQFSLEMWEIEDETANFYTLLQSEMFQ</sequence>
<keyword evidence="2" id="KW-1185">Reference proteome</keyword>
<dbReference type="PANTHER" id="PTHR34539:SF3">
    <property type="entry name" value="NAC DOMAIN-CONTAINING PROTEIN"/>
    <property type="match status" value="1"/>
</dbReference>
<comment type="caution">
    <text evidence="1">The sequence shown here is derived from an EMBL/GenBank/DDBJ whole genome shotgun (WGS) entry which is preliminary data.</text>
</comment>
<dbReference type="EMBL" id="JBBNAF010000010">
    <property type="protein sequence ID" value="KAK9107679.1"/>
    <property type="molecule type" value="Genomic_DNA"/>
</dbReference>